<evidence type="ECO:0000313" key="2">
    <source>
        <dbReference type="EMBL" id="KIO10948.1"/>
    </source>
</evidence>
<dbReference type="InParanoid" id="A0A0C3JP45"/>
<dbReference type="AlphaFoldDB" id="A0A0C3JP45"/>
<dbReference type="HOGENOM" id="CLU_2172102_0_0_1"/>
<dbReference type="STRING" id="870435.A0A0C3JP45"/>
<evidence type="ECO:0000313" key="3">
    <source>
        <dbReference type="Proteomes" id="UP000054217"/>
    </source>
</evidence>
<name>A0A0C3JP45_PISTI</name>
<reference evidence="3" key="2">
    <citation type="submission" date="2015-01" db="EMBL/GenBank/DDBJ databases">
        <title>Evolutionary Origins and Diversification of the Mycorrhizal Mutualists.</title>
        <authorList>
            <consortium name="DOE Joint Genome Institute"/>
            <consortium name="Mycorrhizal Genomics Consortium"/>
            <person name="Kohler A."/>
            <person name="Kuo A."/>
            <person name="Nagy L.G."/>
            <person name="Floudas D."/>
            <person name="Copeland A."/>
            <person name="Barry K.W."/>
            <person name="Cichocki N."/>
            <person name="Veneault-Fourrey C."/>
            <person name="LaButti K."/>
            <person name="Lindquist E.A."/>
            <person name="Lipzen A."/>
            <person name="Lundell T."/>
            <person name="Morin E."/>
            <person name="Murat C."/>
            <person name="Riley R."/>
            <person name="Ohm R."/>
            <person name="Sun H."/>
            <person name="Tunlid A."/>
            <person name="Henrissat B."/>
            <person name="Grigoriev I.V."/>
            <person name="Hibbett D.S."/>
            <person name="Martin F."/>
        </authorList>
    </citation>
    <scope>NUCLEOTIDE SEQUENCE [LARGE SCALE GENOMIC DNA]</scope>
    <source>
        <strain evidence="3">Marx 270</strain>
    </source>
</reference>
<feature type="region of interest" description="Disordered" evidence="1">
    <location>
        <begin position="71"/>
        <end position="90"/>
    </location>
</feature>
<dbReference type="Proteomes" id="UP000054217">
    <property type="component" value="Unassembled WGS sequence"/>
</dbReference>
<dbReference type="OrthoDB" id="15688at2759"/>
<gene>
    <name evidence="2" type="ORF">M404DRAFT_995379</name>
</gene>
<sequence>MQSAATRALCSQTQTYQSLVSGLSSGLCSGPDQGVADATPCHILSTTHMSDNEMNIGEVADGGAVRRKDRGFHRPVTQGGNDAGTTGGEATYDRVESSHYALCVVFFRVG</sequence>
<protein>
    <submittedName>
        <fullName evidence="2">Uncharacterized protein</fullName>
    </submittedName>
</protein>
<dbReference type="EMBL" id="KN831951">
    <property type="protein sequence ID" value="KIO10948.1"/>
    <property type="molecule type" value="Genomic_DNA"/>
</dbReference>
<evidence type="ECO:0000256" key="1">
    <source>
        <dbReference type="SAM" id="MobiDB-lite"/>
    </source>
</evidence>
<reference evidence="2 3" key="1">
    <citation type="submission" date="2014-04" db="EMBL/GenBank/DDBJ databases">
        <authorList>
            <consortium name="DOE Joint Genome Institute"/>
            <person name="Kuo A."/>
            <person name="Kohler A."/>
            <person name="Costa M.D."/>
            <person name="Nagy L.G."/>
            <person name="Floudas D."/>
            <person name="Copeland A."/>
            <person name="Barry K.W."/>
            <person name="Cichocki N."/>
            <person name="Veneault-Fourrey C."/>
            <person name="LaButti K."/>
            <person name="Lindquist E.A."/>
            <person name="Lipzen A."/>
            <person name="Lundell T."/>
            <person name="Morin E."/>
            <person name="Murat C."/>
            <person name="Sun H."/>
            <person name="Tunlid A."/>
            <person name="Henrissat B."/>
            <person name="Grigoriev I.V."/>
            <person name="Hibbett D.S."/>
            <person name="Martin F."/>
            <person name="Nordberg H.P."/>
            <person name="Cantor M.N."/>
            <person name="Hua S.X."/>
        </authorList>
    </citation>
    <scope>NUCLEOTIDE SEQUENCE [LARGE SCALE GENOMIC DNA]</scope>
    <source>
        <strain evidence="2 3">Marx 270</strain>
    </source>
</reference>
<accession>A0A0C3JP45</accession>
<keyword evidence="3" id="KW-1185">Reference proteome</keyword>
<proteinExistence type="predicted"/>
<organism evidence="2 3">
    <name type="scientific">Pisolithus tinctorius Marx 270</name>
    <dbReference type="NCBI Taxonomy" id="870435"/>
    <lineage>
        <taxon>Eukaryota</taxon>
        <taxon>Fungi</taxon>
        <taxon>Dikarya</taxon>
        <taxon>Basidiomycota</taxon>
        <taxon>Agaricomycotina</taxon>
        <taxon>Agaricomycetes</taxon>
        <taxon>Agaricomycetidae</taxon>
        <taxon>Boletales</taxon>
        <taxon>Sclerodermatineae</taxon>
        <taxon>Pisolithaceae</taxon>
        <taxon>Pisolithus</taxon>
    </lineage>
</organism>